<gene>
    <name evidence="2" type="ORF">K505DRAFT_378288</name>
</gene>
<feature type="compositionally biased region" description="Basic residues" evidence="1">
    <location>
        <begin position="89"/>
        <end position="102"/>
    </location>
</feature>
<sequence>MSSHENDTGKEAGSSWTDRERLVYLVALMETSSPKLDFNNTPRPAGRSLIACQRMVTRLKTTVKADLEALRAGQPVAAAANGDAAQGKKNSKKPRTPKRKNKANSEDVQDTSPKKRGRKADAEPTVKEESDENGGWVIVDN</sequence>
<dbReference type="OrthoDB" id="5371646at2759"/>
<proteinExistence type="predicted"/>
<dbReference type="EMBL" id="MU002145">
    <property type="protein sequence ID" value="KAF2789338.1"/>
    <property type="molecule type" value="Genomic_DNA"/>
</dbReference>
<dbReference type="AlphaFoldDB" id="A0A6A6WZI4"/>
<accession>A0A6A6WZI4</accession>
<feature type="compositionally biased region" description="Low complexity" evidence="1">
    <location>
        <begin position="74"/>
        <end position="87"/>
    </location>
</feature>
<protein>
    <submittedName>
        <fullName evidence="2">Uncharacterized protein</fullName>
    </submittedName>
</protein>
<evidence type="ECO:0000256" key="1">
    <source>
        <dbReference type="SAM" id="MobiDB-lite"/>
    </source>
</evidence>
<feature type="region of interest" description="Disordered" evidence="1">
    <location>
        <begin position="74"/>
        <end position="141"/>
    </location>
</feature>
<name>A0A6A6WZI4_9PLEO</name>
<dbReference type="Proteomes" id="UP000799757">
    <property type="component" value="Unassembled WGS sequence"/>
</dbReference>
<evidence type="ECO:0000313" key="2">
    <source>
        <dbReference type="EMBL" id="KAF2789338.1"/>
    </source>
</evidence>
<organism evidence="2 3">
    <name type="scientific">Melanomma pulvis-pyrius CBS 109.77</name>
    <dbReference type="NCBI Taxonomy" id="1314802"/>
    <lineage>
        <taxon>Eukaryota</taxon>
        <taxon>Fungi</taxon>
        <taxon>Dikarya</taxon>
        <taxon>Ascomycota</taxon>
        <taxon>Pezizomycotina</taxon>
        <taxon>Dothideomycetes</taxon>
        <taxon>Pleosporomycetidae</taxon>
        <taxon>Pleosporales</taxon>
        <taxon>Melanommataceae</taxon>
        <taxon>Melanomma</taxon>
    </lineage>
</organism>
<keyword evidence="3" id="KW-1185">Reference proteome</keyword>
<feature type="compositionally biased region" description="Basic and acidic residues" evidence="1">
    <location>
        <begin position="119"/>
        <end position="128"/>
    </location>
</feature>
<reference evidence="2" key="1">
    <citation type="journal article" date="2020" name="Stud. Mycol.">
        <title>101 Dothideomycetes genomes: a test case for predicting lifestyles and emergence of pathogens.</title>
        <authorList>
            <person name="Haridas S."/>
            <person name="Albert R."/>
            <person name="Binder M."/>
            <person name="Bloem J."/>
            <person name="Labutti K."/>
            <person name="Salamov A."/>
            <person name="Andreopoulos B."/>
            <person name="Baker S."/>
            <person name="Barry K."/>
            <person name="Bills G."/>
            <person name="Bluhm B."/>
            <person name="Cannon C."/>
            <person name="Castanera R."/>
            <person name="Culley D."/>
            <person name="Daum C."/>
            <person name="Ezra D."/>
            <person name="Gonzalez J."/>
            <person name="Henrissat B."/>
            <person name="Kuo A."/>
            <person name="Liang C."/>
            <person name="Lipzen A."/>
            <person name="Lutzoni F."/>
            <person name="Magnuson J."/>
            <person name="Mondo S."/>
            <person name="Nolan M."/>
            <person name="Ohm R."/>
            <person name="Pangilinan J."/>
            <person name="Park H.-J."/>
            <person name="Ramirez L."/>
            <person name="Alfaro M."/>
            <person name="Sun H."/>
            <person name="Tritt A."/>
            <person name="Yoshinaga Y."/>
            <person name="Zwiers L.-H."/>
            <person name="Turgeon B."/>
            <person name="Goodwin S."/>
            <person name="Spatafora J."/>
            <person name="Crous P."/>
            <person name="Grigoriev I."/>
        </authorList>
    </citation>
    <scope>NUCLEOTIDE SEQUENCE</scope>
    <source>
        <strain evidence="2">CBS 109.77</strain>
    </source>
</reference>
<evidence type="ECO:0000313" key="3">
    <source>
        <dbReference type="Proteomes" id="UP000799757"/>
    </source>
</evidence>